<keyword evidence="8" id="KW-1185">Reference proteome</keyword>
<protein>
    <submittedName>
        <fullName evidence="7">LPS export ABC transporter periplasmic protein LptC</fullName>
    </submittedName>
</protein>
<dbReference type="GO" id="GO:0015221">
    <property type="term" value="F:lipopolysaccharide transmembrane transporter activity"/>
    <property type="evidence" value="ECO:0007669"/>
    <property type="project" value="InterPro"/>
</dbReference>
<keyword evidence="3 6" id="KW-0812">Transmembrane</keyword>
<evidence type="ECO:0000256" key="3">
    <source>
        <dbReference type="ARBA" id="ARBA00022692"/>
    </source>
</evidence>
<dbReference type="AlphaFoldDB" id="A0A2A7UQQ2"/>
<name>A0A2A7UQQ2_COMTR</name>
<evidence type="ECO:0000256" key="5">
    <source>
        <dbReference type="ARBA" id="ARBA00023136"/>
    </source>
</evidence>
<dbReference type="PANTHER" id="PTHR37481:SF1">
    <property type="entry name" value="LIPOPOLYSACCHARIDE EXPORT SYSTEM PROTEIN LPTC"/>
    <property type="match status" value="1"/>
</dbReference>
<keyword evidence="4 6" id="KW-1133">Transmembrane helix</keyword>
<dbReference type="GO" id="GO:0017089">
    <property type="term" value="F:glycolipid transfer activity"/>
    <property type="evidence" value="ECO:0007669"/>
    <property type="project" value="TreeGrafter"/>
</dbReference>
<sequence>MIQAVRRSWESLSLYLPVLLMALLALGSWWLVRNAPSAPKAAQERSVGHDPDYTMVHFMVKDFDVQGRMQSEIRGDQADHYPDTDTLEIQNVDMRGYAPDGAKTTATAKKGISNSDASEVQLWGNAVVVRQPLPPKSAMQFEGEFLHAWTQEERVKSHLPVVLTQGKDRFTADQLDYDNVSRVVQMQGRVRGVLEPGR</sequence>
<accession>A0A2A7UQQ2</accession>
<dbReference type="OrthoDB" id="5298112at2"/>
<reference evidence="8" key="1">
    <citation type="submission" date="2017-09" db="EMBL/GenBank/DDBJ databases">
        <title>FDA dAtabase for Regulatory Grade micrObial Sequences (FDA-ARGOS): Supporting development and validation of Infectious Disease Dx tests.</title>
        <authorList>
            <person name="Minogue T."/>
            <person name="Wolcott M."/>
            <person name="Wasieloski L."/>
            <person name="Aguilar W."/>
            <person name="Moore D."/>
            <person name="Tallon L."/>
            <person name="Sadzewicz L."/>
            <person name="Ott S."/>
            <person name="Zhao X."/>
            <person name="Nagaraj S."/>
            <person name="Vavikolanu K."/>
            <person name="Aluvathingal J."/>
            <person name="Nadendla S."/>
            <person name="Sichtig H."/>
        </authorList>
    </citation>
    <scope>NUCLEOTIDE SEQUENCE [LARGE SCALE GENOMIC DNA]</scope>
    <source>
        <strain evidence="8">FDAARGOS_394</strain>
    </source>
</reference>
<dbReference type="InterPro" id="IPR010664">
    <property type="entry name" value="LipoPS_assembly_LptC-rel"/>
</dbReference>
<dbReference type="InterPro" id="IPR026265">
    <property type="entry name" value="LptC"/>
</dbReference>
<dbReference type="STRING" id="1219032.GCA_001515545_02450"/>
<evidence type="ECO:0000256" key="2">
    <source>
        <dbReference type="ARBA" id="ARBA00022519"/>
    </source>
</evidence>
<dbReference type="GO" id="GO:0005886">
    <property type="term" value="C:plasma membrane"/>
    <property type="evidence" value="ECO:0007669"/>
    <property type="project" value="InterPro"/>
</dbReference>
<dbReference type="InterPro" id="IPR052363">
    <property type="entry name" value="LPS_export_LptC"/>
</dbReference>
<dbReference type="GeneID" id="80803665"/>
<dbReference type="RefSeq" id="WP_066538337.1">
    <property type="nucleotide sequence ID" value="NZ_DALZSI010000011.1"/>
</dbReference>
<gene>
    <name evidence="7" type="primary">lptC</name>
    <name evidence="7" type="ORF">CRM82_02780</name>
</gene>
<dbReference type="Gene3D" id="2.60.450.10">
    <property type="entry name" value="Lipopolysaccharide (LPS) transport protein A like domain"/>
    <property type="match status" value="1"/>
</dbReference>
<feature type="transmembrane region" description="Helical" evidence="6">
    <location>
        <begin position="12"/>
        <end position="32"/>
    </location>
</feature>
<organism evidence="7 8">
    <name type="scientific">Comamonas terrigena</name>
    <dbReference type="NCBI Taxonomy" id="32013"/>
    <lineage>
        <taxon>Bacteria</taxon>
        <taxon>Pseudomonadati</taxon>
        <taxon>Pseudomonadota</taxon>
        <taxon>Betaproteobacteria</taxon>
        <taxon>Burkholderiales</taxon>
        <taxon>Comamonadaceae</taxon>
        <taxon>Comamonas</taxon>
    </lineage>
</organism>
<dbReference type="PANTHER" id="PTHR37481">
    <property type="entry name" value="LIPOPOLYSACCHARIDE EXPORT SYSTEM PROTEIN LPTC"/>
    <property type="match status" value="1"/>
</dbReference>
<evidence type="ECO:0000313" key="7">
    <source>
        <dbReference type="EMBL" id="PEH87669.1"/>
    </source>
</evidence>
<keyword evidence="2" id="KW-0997">Cell inner membrane</keyword>
<comment type="caution">
    <text evidence="7">The sequence shown here is derived from an EMBL/GenBank/DDBJ whole genome shotgun (WGS) entry which is preliminary data.</text>
</comment>
<dbReference type="Pfam" id="PF06835">
    <property type="entry name" value="LptC"/>
    <property type="match status" value="1"/>
</dbReference>
<keyword evidence="1" id="KW-1003">Cell membrane</keyword>
<dbReference type="NCBIfam" id="TIGR04409">
    <property type="entry name" value="LptC_YrbK"/>
    <property type="match status" value="1"/>
</dbReference>
<proteinExistence type="predicted"/>
<dbReference type="GO" id="GO:0030288">
    <property type="term" value="C:outer membrane-bounded periplasmic space"/>
    <property type="evidence" value="ECO:0007669"/>
    <property type="project" value="TreeGrafter"/>
</dbReference>
<dbReference type="EMBL" id="PDEA01000001">
    <property type="protein sequence ID" value="PEH87669.1"/>
    <property type="molecule type" value="Genomic_DNA"/>
</dbReference>
<keyword evidence="5 6" id="KW-0472">Membrane</keyword>
<evidence type="ECO:0000256" key="4">
    <source>
        <dbReference type="ARBA" id="ARBA00022989"/>
    </source>
</evidence>
<evidence type="ECO:0000256" key="6">
    <source>
        <dbReference type="SAM" id="Phobius"/>
    </source>
</evidence>
<evidence type="ECO:0000256" key="1">
    <source>
        <dbReference type="ARBA" id="ARBA00022475"/>
    </source>
</evidence>
<evidence type="ECO:0000313" key="8">
    <source>
        <dbReference type="Proteomes" id="UP000220246"/>
    </source>
</evidence>
<dbReference type="Proteomes" id="UP000220246">
    <property type="component" value="Unassembled WGS sequence"/>
</dbReference>